<name>A0A199VCX3_ANACO</name>
<comment type="similarity">
    <text evidence="2">Belongs to the fatty acid desaturase CarF family.</text>
</comment>
<dbReference type="UniPathway" id="UPA00199"/>
<dbReference type="STRING" id="4615.A0A199VCX3"/>
<keyword evidence="4" id="KW-1133">Transmembrane helix</keyword>
<feature type="region of interest" description="Disordered" evidence="6">
    <location>
        <begin position="25"/>
        <end position="56"/>
    </location>
</feature>
<reference evidence="8 9" key="1">
    <citation type="journal article" date="2016" name="DNA Res.">
        <title>The draft genome of MD-2 pineapple using hybrid error correction of long reads.</title>
        <authorList>
            <person name="Redwan R.M."/>
            <person name="Saidin A."/>
            <person name="Kumar S.V."/>
        </authorList>
    </citation>
    <scope>NUCLEOTIDE SEQUENCE [LARGE SCALE GENOMIC DNA]</scope>
    <source>
        <strain evidence="9">cv. MD2</strain>
        <tissue evidence="8">Leaf</tissue>
    </source>
</reference>
<dbReference type="GO" id="GO:0006631">
    <property type="term" value="P:fatty acid metabolic process"/>
    <property type="evidence" value="ECO:0007669"/>
    <property type="project" value="UniProtKB-UniPathway"/>
</dbReference>
<dbReference type="Pfam" id="PF10520">
    <property type="entry name" value="Lipid_desat"/>
    <property type="match status" value="1"/>
</dbReference>
<feature type="compositionally biased region" description="Pro residues" evidence="6">
    <location>
        <begin position="27"/>
        <end position="36"/>
    </location>
</feature>
<evidence type="ECO:0000256" key="1">
    <source>
        <dbReference type="ARBA" id="ARBA00004141"/>
    </source>
</evidence>
<dbReference type="InterPro" id="IPR052864">
    <property type="entry name" value="Chloroplast_FAD_CarF"/>
</dbReference>
<proteinExistence type="inferred from homology"/>
<keyword evidence="3" id="KW-0812">Transmembrane</keyword>
<protein>
    <submittedName>
        <fullName evidence="8">Fatty acid desaturase 4, chloroplastic</fullName>
    </submittedName>
</protein>
<evidence type="ECO:0000259" key="7">
    <source>
        <dbReference type="Pfam" id="PF10520"/>
    </source>
</evidence>
<feature type="domain" description="Lipid desaturase" evidence="7">
    <location>
        <begin position="101"/>
        <end position="293"/>
    </location>
</feature>
<dbReference type="AlphaFoldDB" id="A0A199VCX3"/>
<gene>
    <name evidence="8" type="ORF">ACMD2_00634</name>
</gene>
<evidence type="ECO:0000313" key="9">
    <source>
        <dbReference type="Proteomes" id="UP000092600"/>
    </source>
</evidence>
<evidence type="ECO:0000256" key="4">
    <source>
        <dbReference type="ARBA" id="ARBA00022989"/>
    </source>
</evidence>
<evidence type="ECO:0000313" key="8">
    <source>
        <dbReference type="EMBL" id="OAY74977.1"/>
    </source>
</evidence>
<dbReference type="EMBL" id="LSRQ01002222">
    <property type="protein sequence ID" value="OAY74977.1"/>
    <property type="molecule type" value="Genomic_DNA"/>
</dbReference>
<evidence type="ECO:0000256" key="6">
    <source>
        <dbReference type="SAM" id="MobiDB-lite"/>
    </source>
</evidence>
<comment type="subcellular location">
    <subcellularLocation>
        <location evidence="1">Membrane</location>
        <topology evidence="1">Multi-pass membrane protein</topology>
    </subcellularLocation>
</comment>
<sequence>MYALTPRCHLSSLPRFSPACRVVTTSRPPPLPPPPAVSVATTSSSQFGGPADPSSLRSTWPHRAWVATGSATVIASLVKSVSVAAACGAAVEPLLGAVLGYLLADLGTGVYHWAIDNYGGPSTPVFGAQIEGFQGHHKYPYTITRREFANNLHALARAVTFTVPPIQFLISASQFKLAENGIFHFQGISIGDGSMAAAAHAFVGVCAGCIMLSQQFHAWAHEKKGRLPPAVAALQEAGVLVSRAEHAAHHRPPYNSNYCIVSGACNRALDESRVFEAMEMVVFFRFGVRPRSWSEPASERKEQTARIAGKD</sequence>
<evidence type="ECO:0000256" key="2">
    <source>
        <dbReference type="ARBA" id="ARBA00007620"/>
    </source>
</evidence>
<dbReference type="Proteomes" id="UP000092600">
    <property type="component" value="Unassembled WGS sequence"/>
</dbReference>
<dbReference type="PANTHER" id="PTHR48140:SF1">
    <property type="entry name" value="FATTY ACID DESATURASE 4, CHLOROPLASTIC-RELATED"/>
    <property type="match status" value="1"/>
</dbReference>
<keyword evidence="5" id="KW-0472">Membrane</keyword>
<dbReference type="InterPro" id="IPR019547">
    <property type="entry name" value="Lipid_desat"/>
</dbReference>
<dbReference type="PANTHER" id="PTHR48140">
    <property type="entry name" value="FATTY ACID DESATURASE 4, CHLOROPLASTIC-RELATED"/>
    <property type="match status" value="1"/>
</dbReference>
<evidence type="ECO:0000256" key="5">
    <source>
        <dbReference type="ARBA" id="ARBA00023136"/>
    </source>
</evidence>
<dbReference type="GO" id="GO:0016020">
    <property type="term" value="C:membrane"/>
    <property type="evidence" value="ECO:0007669"/>
    <property type="project" value="UniProtKB-SubCell"/>
</dbReference>
<organism evidence="8 9">
    <name type="scientific">Ananas comosus</name>
    <name type="common">Pineapple</name>
    <name type="synonym">Ananas ananas</name>
    <dbReference type="NCBI Taxonomy" id="4615"/>
    <lineage>
        <taxon>Eukaryota</taxon>
        <taxon>Viridiplantae</taxon>
        <taxon>Streptophyta</taxon>
        <taxon>Embryophyta</taxon>
        <taxon>Tracheophyta</taxon>
        <taxon>Spermatophyta</taxon>
        <taxon>Magnoliopsida</taxon>
        <taxon>Liliopsida</taxon>
        <taxon>Poales</taxon>
        <taxon>Bromeliaceae</taxon>
        <taxon>Bromelioideae</taxon>
        <taxon>Ananas</taxon>
    </lineage>
</organism>
<evidence type="ECO:0000256" key="3">
    <source>
        <dbReference type="ARBA" id="ARBA00022692"/>
    </source>
</evidence>
<accession>A0A199VCX3</accession>
<comment type="caution">
    <text evidence="8">The sequence shown here is derived from an EMBL/GenBank/DDBJ whole genome shotgun (WGS) entry which is preliminary data.</text>
</comment>